<sequence>MYFTKRVENRQSNNTSYTLYYWIHEKGRSVCIEDLMYGPYIASDSDPAVYNNEIREALRKDLKWKGDNSFALPDQSHAGESMPDRSWSYQDGGVLRRQVTITGAAFLGNDSVNTTAGNFNCLKIMYLKRTKEMLKNKTLRVAEWYAPGVGLVKSESFDMKGRPAGKVLLVAIREK</sequence>
<accession>J9H9B9</accession>
<feature type="domain" description="DUF3108" evidence="1">
    <location>
        <begin position="70"/>
        <end position="168"/>
    </location>
</feature>
<dbReference type="EMBL" id="AMCI01000004">
    <property type="protein sequence ID" value="EJX11120.1"/>
    <property type="molecule type" value="Genomic_DNA"/>
</dbReference>
<protein>
    <recommendedName>
        <fullName evidence="1">DUF3108 domain-containing protein</fullName>
    </recommendedName>
</protein>
<dbReference type="AlphaFoldDB" id="J9H9B9"/>
<reference evidence="2" key="1">
    <citation type="journal article" date="2012" name="PLoS ONE">
        <title>Gene sets for utilization of primary and secondary nutrition supplies in the distal gut of endangered iberian lynx.</title>
        <authorList>
            <person name="Alcaide M."/>
            <person name="Messina E."/>
            <person name="Richter M."/>
            <person name="Bargiela R."/>
            <person name="Peplies J."/>
            <person name="Huws S.A."/>
            <person name="Newbold C.J."/>
            <person name="Golyshin P.N."/>
            <person name="Simon M.A."/>
            <person name="Lopez G."/>
            <person name="Yakimov M.M."/>
            <person name="Ferrer M."/>
        </authorList>
    </citation>
    <scope>NUCLEOTIDE SEQUENCE</scope>
</reference>
<gene>
    <name evidence="2" type="ORF">EVA_00151</name>
</gene>
<organism evidence="2">
    <name type="scientific">gut metagenome</name>
    <dbReference type="NCBI Taxonomy" id="749906"/>
    <lineage>
        <taxon>unclassified sequences</taxon>
        <taxon>metagenomes</taxon>
        <taxon>organismal metagenomes</taxon>
    </lineage>
</organism>
<name>J9H9B9_9ZZZZ</name>
<evidence type="ECO:0000313" key="2">
    <source>
        <dbReference type="EMBL" id="EJX11120.1"/>
    </source>
</evidence>
<proteinExistence type="predicted"/>
<dbReference type="Pfam" id="PF21347">
    <property type="entry name" value="DUF3108_like"/>
    <property type="match status" value="1"/>
</dbReference>
<dbReference type="Gene3D" id="2.40.360.20">
    <property type="match status" value="1"/>
</dbReference>
<comment type="caution">
    <text evidence="2">The sequence shown here is derived from an EMBL/GenBank/DDBJ whole genome shotgun (WGS) entry which is preliminary data.</text>
</comment>
<evidence type="ECO:0000259" key="1">
    <source>
        <dbReference type="Pfam" id="PF21347"/>
    </source>
</evidence>
<dbReference type="InterPro" id="IPR049279">
    <property type="entry name" value="DUF3108-like"/>
</dbReference>